<dbReference type="OrthoDB" id="9781337at2"/>
<dbReference type="RefSeq" id="WP_080727761.1">
    <property type="nucleotide sequence ID" value="NZ_CP008896.1"/>
</dbReference>
<evidence type="ECO:0000256" key="1">
    <source>
        <dbReference type="ARBA" id="ARBA00005417"/>
    </source>
</evidence>
<reference evidence="6 7" key="1">
    <citation type="submission" date="2018-06" db="EMBL/GenBank/DDBJ databases">
        <authorList>
            <consortium name="Pathogen Informatics"/>
            <person name="Doyle S."/>
        </authorList>
    </citation>
    <scope>NUCLEOTIDE SEQUENCE [LARGE SCALE GENOMIC DNA]</scope>
    <source>
        <strain evidence="6 7">NCTC10392</strain>
    </source>
</reference>
<dbReference type="SMART" id="SM00382">
    <property type="entry name" value="AAA"/>
    <property type="match status" value="1"/>
</dbReference>
<dbReference type="AlphaFoldDB" id="A0A379IBK2"/>
<evidence type="ECO:0000313" key="7">
    <source>
        <dbReference type="Proteomes" id="UP000255125"/>
    </source>
</evidence>
<proteinExistence type="inferred from homology"/>
<evidence type="ECO:0000256" key="2">
    <source>
        <dbReference type="ARBA" id="ARBA00022448"/>
    </source>
</evidence>
<organism evidence="6 7">
    <name type="scientific">Pseudomonas fluorescens</name>
    <dbReference type="NCBI Taxonomy" id="294"/>
    <lineage>
        <taxon>Bacteria</taxon>
        <taxon>Pseudomonadati</taxon>
        <taxon>Pseudomonadota</taxon>
        <taxon>Gammaproteobacteria</taxon>
        <taxon>Pseudomonadales</taxon>
        <taxon>Pseudomonadaceae</taxon>
        <taxon>Pseudomonas</taxon>
    </lineage>
</organism>
<dbReference type="InterPro" id="IPR027417">
    <property type="entry name" value="P-loop_NTPase"/>
</dbReference>
<dbReference type="PANTHER" id="PTHR43335">
    <property type="entry name" value="ABC TRANSPORTER, ATP-BINDING PROTEIN"/>
    <property type="match status" value="1"/>
</dbReference>
<comment type="similarity">
    <text evidence="1">Belongs to the ABC transporter superfamily.</text>
</comment>
<keyword evidence="3" id="KW-0547">Nucleotide-binding</keyword>
<name>A0A379IBK2_PSEFL</name>
<evidence type="ECO:0000256" key="4">
    <source>
        <dbReference type="ARBA" id="ARBA00022840"/>
    </source>
</evidence>
<dbReference type="Proteomes" id="UP000255125">
    <property type="component" value="Unassembled WGS sequence"/>
</dbReference>
<feature type="domain" description="ABC transporter" evidence="5">
    <location>
        <begin position="2"/>
        <end position="231"/>
    </location>
</feature>
<dbReference type="InterPro" id="IPR003439">
    <property type="entry name" value="ABC_transporter-like_ATP-bd"/>
</dbReference>
<evidence type="ECO:0000313" key="6">
    <source>
        <dbReference type="EMBL" id="SUD30199.1"/>
    </source>
</evidence>
<accession>A0A379IBK2</accession>
<dbReference type="GO" id="GO:0005524">
    <property type="term" value="F:ATP binding"/>
    <property type="evidence" value="ECO:0007669"/>
    <property type="project" value="UniProtKB-KW"/>
</dbReference>
<keyword evidence="2" id="KW-0813">Transport</keyword>
<sequence>MIEITNLTKKTGRSTVLENLTFSARHRECLGIFGHDAAGKSTLLQLLSGAIPATSGNIKIYDLDISTHPLKTKRIIGYQPESALSHGSMRVKSFLGFIAEIRGFRGLEKRRMVDRAVTRLELWRVLDSPIAALPAGHQRKVALAQAIMHDPRLLLLDEPTEGLDILQKHKVGRLIQSLTDEMTVMIASRNPEEFASVCQRALVLAEGRLLADAPTTELQRSSRHYQAITLATDTPLDLLALAVLPGVAGIEEDRHAEGSVTVLAMPGQTIYPHVNALIANRRWTINTLSLEPGRLSDVIHHMSQEAPN</sequence>
<evidence type="ECO:0000256" key="3">
    <source>
        <dbReference type="ARBA" id="ARBA00022741"/>
    </source>
</evidence>
<keyword evidence="4 6" id="KW-0067">ATP-binding</keyword>
<dbReference type="CDD" id="cd03230">
    <property type="entry name" value="ABC_DR_subfamily_A"/>
    <property type="match status" value="1"/>
</dbReference>
<dbReference type="SUPFAM" id="SSF52540">
    <property type="entry name" value="P-loop containing nucleoside triphosphate hydrolases"/>
    <property type="match status" value="1"/>
</dbReference>
<dbReference type="InterPro" id="IPR003593">
    <property type="entry name" value="AAA+_ATPase"/>
</dbReference>
<protein>
    <submittedName>
        <fullName evidence="6">Putative ABC transporter ATP-binding protein</fullName>
    </submittedName>
</protein>
<evidence type="ECO:0000259" key="5">
    <source>
        <dbReference type="PROSITE" id="PS50893"/>
    </source>
</evidence>
<dbReference type="PANTHER" id="PTHR43335:SF4">
    <property type="entry name" value="ABC TRANSPORTER, ATP-BINDING PROTEIN"/>
    <property type="match status" value="1"/>
</dbReference>
<dbReference type="PROSITE" id="PS50893">
    <property type="entry name" value="ABC_TRANSPORTER_2"/>
    <property type="match status" value="1"/>
</dbReference>
<dbReference type="EMBL" id="UGUS01000002">
    <property type="protein sequence ID" value="SUD30199.1"/>
    <property type="molecule type" value="Genomic_DNA"/>
</dbReference>
<dbReference type="GO" id="GO:0016887">
    <property type="term" value="F:ATP hydrolysis activity"/>
    <property type="evidence" value="ECO:0007669"/>
    <property type="project" value="InterPro"/>
</dbReference>
<gene>
    <name evidence="6" type="primary">ybhF_1</name>
    <name evidence="6" type="ORF">NCTC10392_02110</name>
</gene>
<dbReference type="Gene3D" id="3.40.50.300">
    <property type="entry name" value="P-loop containing nucleotide triphosphate hydrolases"/>
    <property type="match status" value="1"/>
</dbReference>
<dbReference type="Pfam" id="PF00005">
    <property type="entry name" value="ABC_tran"/>
    <property type="match status" value="1"/>
</dbReference>